<dbReference type="Gene3D" id="3.90.1520.10">
    <property type="entry name" value="H-NOX domain"/>
    <property type="match status" value="1"/>
</dbReference>
<dbReference type="AlphaFoldDB" id="A0A1G9M2S7"/>
<dbReference type="Proteomes" id="UP000199476">
    <property type="component" value="Unassembled WGS sequence"/>
</dbReference>
<dbReference type="SUPFAM" id="SSF111126">
    <property type="entry name" value="Ligand-binding domain in the NO signalling and Golgi transport"/>
    <property type="match status" value="1"/>
</dbReference>
<accession>A0A1G9M2S7</accession>
<protein>
    <submittedName>
        <fullName evidence="2">Haem-NO-binding</fullName>
    </submittedName>
</protein>
<gene>
    <name evidence="2" type="ORF">SAMN04488692_10788</name>
</gene>
<dbReference type="InterPro" id="IPR038158">
    <property type="entry name" value="H-NOX_domain_sf"/>
</dbReference>
<dbReference type="PANTHER" id="PTHR45655:SF13">
    <property type="entry name" value="SOLUBLE GUANYLATE CYCLASE GCY-32-RELATED"/>
    <property type="match status" value="1"/>
</dbReference>
<dbReference type="PANTHER" id="PTHR45655">
    <property type="entry name" value="GUANYLATE CYCLASE SOLUBLE SUBUNIT BETA-2"/>
    <property type="match status" value="1"/>
</dbReference>
<name>A0A1G9M2S7_9FIRM</name>
<organism evidence="2 3">
    <name type="scientific">Halarsenatibacter silvermanii</name>
    <dbReference type="NCBI Taxonomy" id="321763"/>
    <lineage>
        <taxon>Bacteria</taxon>
        <taxon>Bacillati</taxon>
        <taxon>Bacillota</taxon>
        <taxon>Clostridia</taxon>
        <taxon>Halanaerobiales</taxon>
        <taxon>Halarsenatibacteraceae</taxon>
        <taxon>Halarsenatibacter</taxon>
    </lineage>
</organism>
<evidence type="ECO:0000313" key="2">
    <source>
        <dbReference type="EMBL" id="SDL68498.1"/>
    </source>
</evidence>
<dbReference type="GO" id="GO:0020037">
    <property type="term" value="F:heme binding"/>
    <property type="evidence" value="ECO:0007669"/>
    <property type="project" value="InterPro"/>
</dbReference>
<dbReference type="InterPro" id="IPR024096">
    <property type="entry name" value="NO_sig/Golgi_transp_ligand-bd"/>
</dbReference>
<evidence type="ECO:0000259" key="1">
    <source>
        <dbReference type="Pfam" id="PF07700"/>
    </source>
</evidence>
<dbReference type="EMBL" id="FNGO01000007">
    <property type="protein sequence ID" value="SDL68498.1"/>
    <property type="molecule type" value="Genomic_DNA"/>
</dbReference>
<dbReference type="STRING" id="321763.SAMN04488692_10788"/>
<sequence length="175" mass="20413">MKGTLVKAMQEMVENEHGQNMWQRIIETSMLGDDFDVNILADVEDEKFKNLLNTTAEVLDISKKEAMDRFAHYFILEYALDTFAINMYFSQSDSAREFLLKMDDVHRRLTKNIDDASPPRFDYEKKDDGSLLMTYNSERGMFELFKSLAEAVGEYFNDDLRIREAGKNTVEIKFS</sequence>
<reference evidence="2 3" key="1">
    <citation type="submission" date="2016-10" db="EMBL/GenBank/DDBJ databases">
        <authorList>
            <person name="de Groot N.N."/>
        </authorList>
    </citation>
    <scope>NUCLEOTIDE SEQUENCE [LARGE SCALE GENOMIC DNA]</scope>
    <source>
        <strain evidence="2 3">SLAS-1</strain>
    </source>
</reference>
<proteinExistence type="predicted"/>
<dbReference type="Pfam" id="PF07700">
    <property type="entry name" value="HNOB"/>
    <property type="match status" value="1"/>
</dbReference>
<evidence type="ECO:0000313" key="3">
    <source>
        <dbReference type="Proteomes" id="UP000199476"/>
    </source>
</evidence>
<keyword evidence="3" id="KW-1185">Reference proteome</keyword>
<dbReference type="InterPro" id="IPR011644">
    <property type="entry name" value="Heme_NO-bd"/>
</dbReference>
<feature type="domain" description="Heme NO-binding" evidence="1">
    <location>
        <begin position="2"/>
        <end position="163"/>
    </location>
</feature>